<dbReference type="Pfam" id="PF04760">
    <property type="entry name" value="IF2_N"/>
    <property type="match status" value="1"/>
</dbReference>
<gene>
    <name evidence="3" type="ORF">METZ01_LOCUS390769</name>
</gene>
<evidence type="ECO:0000313" key="3">
    <source>
        <dbReference type="EMBL" id="SVD37915.1"/>
    </source>
</evidence>
<dbReference type="Gene3D" id="3.30.56.50">
    <property type="entry name" value="Putative DNA-binding domain, N-terminal subdomain of bacterial translation initiation factor IF2"/>
    <property type="match status" value="1"/>
</dbReference>
<evidence type="ECO:0000259" key="2">
    <source>
        <dbReference type="Pfam" id="PF04760"/>
    </source>
</evidence>
<dbReference type="AlphaFoldDB" id="A0A382UVV7"/>
<accession>A0A382UVV7</accession>
<proteinExistence type="predicted"/>
<protein>
    <recommendedName>
        <fullName evidence="2">Translation initiation factor IF-2 N-terminal domain-containing protein</fullName>
    </recommendedName>
</protein>
<feature type="region of interest" description="Disordered" evidence="1">
    <location>
        <begin position="47"/>
        <end position="69"/>
    </location>
</feature>
<organism evidence="3">
    <name type="scientific">marine metagenome</name>
    <dbReference type="NCBI Taxonomy" id="408172"/>
    <lineage>
        <taxon>unclassified sequences</taxon>
        <taxon>metagenomes</taxon>
        <taxon>ecological metagenomes</taxon>
    </lineage>
</organism>
<sequence length="69" mass="7368">MAHTVESLSKLLKKTPNQVISILADAGIEGKTAEANISADERKILMSNLSKRSGTKSSISVSRKTPKSN</sequence>
<feature type="domain" description="Translation initiation factor IF-2 N-terminal" evidence="2">
    <location>
        <begin position="4"/>
        <end position="45"/>
    </location>
</feature>
<name>A0A382UVV7_9ZZZZ</name>
<reference evidence="3" key="1">
    <citation type="submission" date="2018-05" db="EMBL/GenBank/DDBJ databases">
        <authorList>
            <person name="Lanie J.A."/>
            <person name="Ng W.-L."/>
            <person name="Kazmierczak K.M."/>
            <person name="Andrzejewski T.M."/>
            <person name="Davidsen T.M."/>
            <person name="Wayne K.J."/>
            <person name="Tettelin H."/>
            <person name="Glass J.I."/>
            <person name="Rusch D."/>
            <person name="Podicherti R."/>
            <person name="Tsui H.-C.T."/>
            <person name="Winkler M.E."/>
        </authorList>
    </citation>
    <scope>NUCLEOTIDE SEQUENCE</scope>
</reference>
<dbReference type="EMBL" id="UINC01146913">
    <property type="protein sequence ID" value="SVD37915.1"/>
    <property type="molecule type" value="Genomic_DNA"/>
</dbReference>
<feature type="compositionally biased region" description="Polar residues" evidence="1">
    <location>
        <begin position="47"/>
        <end position="63"/>
    </location>
</feature>
<dbReference type="InterPro" id="IPR006847">
    <property type="entry name" value="IF2_N"/>
</dbReference>
<feature type="non-terminal residue" evidence="3">
    <location>
        <position position="69"/>
    </location>
</feature>
<evidence type="ECO:0000256" key="1">
    <source>
        <dbReference type="SAM" id="MobiDB-lite"/>
    </source>
</evidence>